<feature type="transmembrane region" description="Helical" evidence="11">
    <location>
        <begin position="317"/>
        <end position="340"/>
    </location>
</feature>
<organism evidence="14">
    <name type="scientific">Cladocopium goreaui</name>
    <dbReference type="NCBI Taxonomy" id="2562237"/>
    <lineage>
        <taxon>Eukaryota</taxon>
        <taxon>Sar</taxon>
        <taxon>Alveolata</taxon>
        <taxon>Dinophyceae</taxon>
        <taxon>Suessiales</taxon>
        <taxon>Symbiodiniaceae</taxon>
        <taxon>Cladocopium</taxon>
    </lineage>
</organism>
<dbReference type="InterPro" id="IPR001320">
    <property type="entry name" value="Iontro_rcpt_C"/>
</dbReference>
<keyword evidence="9" id="KW-1071">Ligand-gated ion channel</keyword>
<dbReference type="Proteomes" id="UP001152797">
    <property type="component" value="Unassembled WGS sequence"/>
</dbReference>
<evidence type="ECO:0000256" key="6">
    <source>
        <dbReference type="ARBA" id="ARBA00023136"/>
    </source>
</evidence>
<comment type="subcellular location">
    <subcellularLocation>
        <location evidence="1">Membrane</location>
        <topology evidence="1">Multi-pass membrane protein</topology>
    </subcellularLocation>
</comment>
<keyword evidence="3 11" id="KW-0812">Transmembrane</keyword>
<evidence type="ECO:0000256" key="5">
    <source>
        <dbReference type="ARBA" id="ARBA00023065"/>
    </source>
</evidence>
<keyword evidence="5" id="KW-0406">Ion transport</keyword>
<proteinExistence type="predicted"/>
<dbReference type="EMBL" id="CAMXCT010000286">
    <property type="protein sequence ID" value="CAI3976658.1"/>
    <property type="molecule type" value="Genomic_DNA"/>
</dbReference>
<dbReference type="InterPro" id="IPR015683">
    <property type="entry name" value="Ionotropic_Glu_rcpt"/>
</dbReference>
<keyword evidence="8" id="KW-0325">Glycoprotein</keyword>
<gene>
    <name evidence="14" type="ORF">C1SCF055_LOCUS4861</name>
</gene>
<evidence type="ECO:0000256" key="10">
    <source>
        <dbReference type="ARBA" id="ARBA00023303"/>
    </source>
</evidence>
<evidence type="ECO:0000256" key="1">
    <source>
        <dbReference type="ARBA" id="ARBA00004141"/>
    </source>
</evidence>
<name>A0A9P1BQH9_9DINO</name>
<evidence type="ECO:0000256" key="8">
    <source>
        <dbReference type="ARBA" id="ARBA00023180"/>
    </source>
</evidence>
<evidence type="ECO:0000256" key="12">
    <source>
        <dbReference type="SAM" id="SignalP"/>
    </source>
</evidence>
<keyword evidence="4 11" id="KW-1133">Transmembrane helix</keyword>
<evidence type="ECO:0000256" key="11">
    <source>
        <dbReference type="SAM" id="Phobius"/>
    </source>
</evidence>
<keyword evidence="6 11" id="KW-0472">Membrane</keyword>
<keyword evidence="10" id="KW-0407">Ion channel</keyword>
<dbReference type="PANTHER" id="PTHR18966">
    <property type="entry name" value="IONOTROPIC GLUTAMATE RECEPTOR"/>
    <property type="match status" value="1"/>
</dbReference>
<feature type="chain" id="PRO_5043269726" evidence="12">
    <location>
        <begin position="26"/>
        <end position="550"/>
    </location>
</feature>
<dbReference type="GO" id="GO:0015276">
    <property type="term" value="F:ligand-gated monoatomic ion channel activity"/>
    <property type="evidence" value="ECO:0007669"/>
    <property type="project" value="InterPro"/>
</dbReference>
<dbReference type="Gene3D" id="1.10.287.70">
    <property type="match status" value="1"/>
</dbReference>
<feature type="transmembrane region" description="Helical" evidence="11">
    <location>
        <begin position="471"/>
        <end position="491"/>
    </location>
</feature>
<evidence type="ECO:0000256" key="3">
    <source>
        <dbReference type="ARBA" id="ARBA00022692"/>
    </source>
</evidence>
<evidence type="ECO:0000313" key="14">
    <source>
        <dbReference type="EMBL" id="CAI3976658.1"/>
    </source>
</evidence>
<evidence type="ECO:0000259" key="13">
    <source>
        <dbReference type="Pfam" id="PF00060"/>
    </source>
</evidence>
<reference evidence="15 16" key="2">
    <citation type="submission" date="2024-05" db="EMBL/GenBank/DDBJ databases">
        <authorList>
            <person name="Chen Y."/>
            <person name="Shah S."/>
            <person name="Dougan E. K."/>
            <person name="Thang M."/>
            <person name="Chan C."/>
        </authorList>
    </citation>
    <scope>NUCLEOTIDE SEQUENCE [LARGE SCALE GENOMIC DNA]</scope>
</reference>
<keyword evidence="2" id="KW-0813">Transport</keyword>
<dbReference type="OrthoDB" id="410509at2759"/>
<evidence type="ECO:0000256" key="9">
    <source>
        <dbReference type="ARBA" id="ARBA00023286"/>
    </source>
</evidence>
<keyword evidence="16" id="KW-1185">Reference proteome</keyword>
<sequence>MLRLRLTCLSLLCFRCCCMPLEGSAQCPCINVTEASYGFGCRDHDSDGMVNSECNSTSAPGWCDDHWCYVDPANCYATNKPSSRLDAHWSYTTCGYRDLFSLSNITESIRGKVLKVVFIGNTGGWKGNYCTRGQLCLNRGTGPTQRAFDLLTASAGFQTQQLQEIPLAALEQMQRVKPGGSTFDLCTWATGMGLLDVCVCSMLMVPRRTDASHFVTLWTEPTVLVGPVVQAKPSTDFGSMIGAAFRPFSPMLWLTVLCVTVVLSSTIIIFERQEHGQFNQSELGESLGDGLYQAWLGLVTFQVCFDPKTVGGRIVSLGLQFLFILLVCGYTASLASFLVVEGRLGSPVSNLNDVIRLNYKVCAHRSDAEQVLLNGVLAQNIVVLQSRADVLPSVSSSCQVAVLRQEDFEASQAVNAGSFCDLQKIGEPLFASVIGMAVSERWVRPLNYAFTSLAGEGEATAEPLALNVDGMAGPFVLTGLVSCFGLMAHLSKAHLDRRRVRRLRLQGAGLAVAQLDGPVKEEADDMDLVEEVPISVDVNAIKQRDVSGAK</sequence>
<evidence type="ECO:0000313" key="16">
    <source>
        <dbReference type="Proteomes" id="UP001152797"/>
    </source>
</evidence>
<evidence type="ECO:0000256" key="4">
    <source>
        <dbReference type="ARBA" id="ARBA00022989"/>
    </source>
</evidence>
<reference evidence="14" key="1">
    <citation type="submission" date="2022-10" db="EMBL/GenBank/DDBJ databases">
        <authorList>
            <person name="Chen Y."/>
            <person name="Dougan E. K."/>
            <person name="Chan C."/>
            <person name="Rhodes N."/>
            <person name="Thang M."/>
        </authorList>
    </citation>
    <scope>NUCLEOTIDE SEQUENCE</scope>
</reference>
<keyword evidence="7 15" id="KW-0675">Receptor</keyword>
<evidence type="ECO:0000256" key="7">
    <source>
        <dbReference type="ARBA" id="ARBA00023170"/>
    </source>
</evidence>
<evidence type="ECO:0000256" key="2">
    <source>
        <dbReference type="ARBA" id="ARBA00022448"/>
    </source>
</evidence>
<dbReference type="EMBL" id="CAMXCT030000286">
    <property type="protein sequence ID" value="CAL4763970.1"/>
    <property type="molecule type" value="Genomic_DNA"/>
</dbReference>
<feature type="domain" description="Ionotropic glutamate receptor C-terminal" evidence="13">
    <location>
        <begin position="251"/>
        <end position="370"/>
    </location>
</feature>
<accession>A0A9P1BQH9</accession>
<dbReference type="Pfam" id="PF00060">
    <property type="entry name" value="Lig_chan"/>
    <property type="match status" value="1"/>
</dbReference>
<dbReference type="GO" id="GO:0016020">
    <property type="term" value="C:membrane"/>
    <property type="evidence" value="ECO:0007669"/>
    <property type="project" value="UniProtKB-SubCell"/>
</dbReference>
<dbReference type="EMBL" id="CAMXCT020000286">
    <property type="protein sequence ID" value="CAL1130033.1"/>
    <property type="molecule type" value="Genomic_DNA"/>
</dbReference>
<evidence type="ECO:0000313" key="15">
    <source>
        <dbReference type="EMBL" id="CAL4763970.1"/>
    </source>
</evidence>
<comment type="caution">
    <text evidence="14">The sequence shown here is derived from an EMBL/GenBank/DDBJ whole genome shotgun (WGS) entry which is preliminary data.</text>
</comment>
<dbReference type="AlphaFoldDB" id="A0A9P1BQH9"/>
<protein>
    <submittedName>
        <fullName evidence="15">Glutamate receptor 3.2 (AtGLR3.2) (AtGluR2) (Glutamate receptor-like protein 3.2) (Ligand-gated ion channel 3.2)</fullName>
    </submittedName>
</protein>
<feature type="signal peptide" evidence="12">
    <location>
        <begin position="1"/>
        <end position="25"/>
    </location>
</feature>
<feature type="transmembrane region" description="Helical" evidence="11">
    <location>
        <begin position="251"/>
        <end position="270"/>
    </location>
</feature>
<keyword evidence="12" id="KW-0732">Signal</keyword>